<dbReference type="PANTHER" id="PTHR10000">
    <property type="entry name" value="PHOSPHOSERINE PHOSPHATASE"/>
    <property type="match status" value="1"/>
</dbReference>
<name>A0A644ZS53_9ZZZZ</name>
<dbReference type="PANTHER" id="PTHR10000:SF53">
    <property type="entry name" value="5-AMINO-6-(5-PHOSPHO-D-RIBITYLAMINO)URACIL PHOSPHATASE YBJI-RELATED"/>
    <property type="match status" value="1"/>
</dbReference>
<dbReference type="CDD" id="cd07518">
    <property type="entry name" value="HAD_YbiV-Like"/>
    <property type="match status" value="1"/>
</dbReference>
<dbReference type="InterPro" id="IPR036412">
    <property type="entry name" value="HAD-like_sf"/>
</dbReference>
<dbReference type="NCBIfam" id="TIGR00099">
    <property type="entry name" value="Cof-subfamily"/>
    <property type="match status" value="1"/>
</dbReference>
<proteinExistence type="predicted"/>
<evidence type="ECO:0000313" key="1">
    <source>
        <dbReference type="EMBL" id="MPM43586.1"/>
    </source>
</evidence>
<dbReference type="EC" id="3.1.3.23" evidence="1"/>
<reference evidence="1" key="1">
    <citation type="submission" date="2019-08" db="EMBL/GenBank/DDBJ databases">
        <authorList>
            <person name="Kucharzyk K."/>
            <person name="Murdoch R.W."/>
            <person name="Higgins S."/>
            <person name="Loffler F."/>
        </authorList>
    </citation>
    <scope>NUCLEOTIDE SEQUENCE</scope>
</reference>
<dbReference type="EMBL" id="VSSQ01010161">
    <property type="protein sequence ID" value="MPM43586.1"/>
    <property type="molecule type" value="Genomic_DNA"/>
</dbReference>
<organism evidence="1">
    <name type="scientific">bioreactor metagenome</name>
    <dbReference type="NCBI Taxonomy" id="1076179"/>
    <lineage>
        <taxon>unclassified sequences</taxon>
        <taxon>metagenomes</taxon>
        <taxon>ecological metagenomes</taxon>
    </lineage>
</organism>
<dbReference type="AlphaFoldDB" id="A0A644ZS53"/>
<protein>
    <submittedName>
        <fullName evidence="1">Sugar phosphatase YbiV</fullName>
        <ecNumber evidence="1">3.1.3.23</ecNumber>
    </submittedName>
</protein>
<accession>A0A644ZS53</accession>
<dbReference type="SFLD" id="SFLDG01140">
    <property type="entry name" value="C2.B:_Phosphomannomutase_and_P"/>
    <property type="match status" value="1"/>
</dbReference>
<comment type="caution">
    <text evidence="1">The sequence shown here is derived from an EMBL/GenBank/DDBJ whole genome shotgun (WGS) entry which is preliminary data.</text>
</comment>
<keyword evidence="1" id="KW-0378">Hydrolase</keyword>
<dbReference type="Gene3D" id="3.40.50.1000">
    <property type="entry name" value="HAD superfamily/HAD-like"/>
    <property type="match status" value="1"/>
</dbReference>
<sequence>MEDIRLIASDMDHTLLTETSELPPDFHSYVDRLNQAGIVFVAASGRPLFTLQTMFPAGGPGLGYIGDNGGTVSYDGEVLFESLLSTADYQAMIALTHQQTAGVPIICGIETAYVASALRMHEEFLRTFYSEITFVDDLTVIDADADKFTVYFPGGGAIEICDDLYRPAYDRDFSVTIGGVVWVDIMNPGVTKGSGLRVLADRLGLDPAQMMAFGDTYNDIEMLDEVYYSYAVSNAEQAVRDRARFVTGSNDEYGVVSVIREVLSQRGGC</sequence>
<dbReference type="SUPFAM" id="SSF56784">
    <property type="entry name" value="HAD-like"/>
    <property type="match status" value="1"/>
</dbReference>
<dbReference type="GO" id="GO:0000287">
    <property type="term" value="F:magnesium ion binding"/>
    <property type="evidence" value="ECO:0007669"/>
    <property type="project" value="TreeGrafter"/>
</dbReference>
<dbReference type="Pfam" id="PF08282">
    <property type="entry name" value="Hydrolase_3"/>
    <property type="match status" value="1"/>
</dbReference>
<dbReference type="GO" id="GO:0050308">
    <property type="term" value="F:sugar-phosphatase activity"/>
    <property type="evidence" value="ECO:0007669"/>
    <property type="project" value="UniProtKB-EC"/>
</dbReference>
<dbReference type="InterPro" id="IPR023214">
    <property type="entry name" value="HAD_sf"/>
</dbReference>
<dbReference type="InterPro" id="IPR000150">
    <property type="entry name" value="Cof"/>
</dbReference>
<gene>
    <name evidence="1" type="primary">ybiV_2</name>
    <name evidence="1" type="ORF">SDC9_90263</name>
</gene>
<dbReference type="SFLD" id="SFLDS00003">
    <property type="entry name" value="Haloacid_Dehalogenase"/>
    <property type="match status" value="1"/>
</dbReference>
<dbReference type="Gene3D" id="3.30.1240.10">
    <property type="match status" value="1"/>
</dbReference>
<dbReference type="GO" id="GO:0005829">
    <property type="term" value="C:cytosol"/>
    <property type="evidence" value="ECO:0007669"/>
    <property type="project" value="TreeGrafter"/>
</dbReference>